<dbReference type="EMBL" id="JAUYVI010000004">
    <property type="protein sequence ID" value="MDQ7248431.1"/>
    <property type="molecule type" value="Genomic_DNA"/>
</dbReference>
<dbReference type="RefSeq" id="WP_379955912.1">
    <property type="nucleotide sequence ID" value="NZ_JAUYVI010000004.1"/>
</dbReference>
<feature type="domain" description="GST C-terminal" evidence="2">
    <location>
        <begin position="84"/>
        <end position="201"/>
    </location>
</feature>
<dbReference type="PROSITE" id="PS50405">
    <property type="entry name" value="GST_CTER"/>
    <property type="match status" value="1"/>
</dbReference>
<proteinExistence type="predicted"/>
<dbReference type="InterPro" id="IPR036282">
    <property type="entry name" value="Glutathione-S-Trfase_C_sf"/>
</dbReference>
<dbReference type="SUPFAM" id="SSF52833">
    <property type="entry name" value="Thioredoxin-like"/>
    <property type="match status" value="1"/>
</dbReference>
<keyword evidence="4" id="KW-1185">Reference proteome</keyword>
<evidence type="ECO:0000259" key="2">
    <source>
        <dbReference type="PROSITE" id="PS50405"/>
    </source>
</evidence>
<feature type="domain" description="GST N-terminal" evidence="1">
    <location>
        <begin position="1"/>
        <end position="82"/>
    </location>
</feature>
<dbReference type="Pfam" id="PF13409">
    <property type="entry name" value="GST_N_2"/>
    <property type="match status" value="1"/>
</dbReference>
<gene>
    <name evidence="3" type="ORF">Q8A70_12175</name>
</gene>
<dbReference type="InterPro" id="IPR036249">
    <property type="entry name" value="Thioredoxin-like_sf"/>
</dbReference>
<evidence type="ECO:0000313" key="4">
    <source>
        <dbReference type="Proteomes" id="UP001230156"/>
    </source>
</evidence>
<dbReference type="Proteomes" id="UP001230156">
    <property type="component" value="Unassembled WGS sequence"/>
</dbReference>
<name>A0ABU0YL31_9PROT</name>
<reference evidence="4" key="1">
    <citation type="submission" date="2023-08" db="EMBL/GenBank/DDBJ databases">
        <title>Rhodospirillaceae gen. nov., a novel taxon isolated from the Yangtze River Yuezi River estuary sludge.</title>
        <authorList>
            <person name="Ruan L."/>
        </authorList>
    </citation>
    <scope>NUCLEOTIDE SEQUENCE [LARGE SCALE GENOMIC DNA]</scope>
    <source>
        <strain evidence="4">R-7</strain>
    </source>
</reference>
<dbReference type="SUPFAM" id="SSF47616">
    <property type="entry name" value="GST C-terminal domain-like"/>
    <property type="match status" value="1"/>
</dbReference>
<dbReference type="InterPro" id="IPR010987">
    <property type="entry name" value="Glutathione-S-Trfase_C-like"/>
</dbReference>
<comment type="caution">
    <text evidence="3">The sequence shown here is derived from an EMBL/GenBank/DDBJ whole genome shotgun (WGS) entry which is preliminary data.</text>
</comment>
<dbReference type="InterPro" id="IPR004046">
    <property type="entry name" value="GST_C"/>
</dbReference>
<organism evidence="3 4">
    <name type="scientific">Dongia sedimenti</name>
    <dbReference type="NCBI Taxonomy" id="3064282"/>
    <lineage>
        <taxon>Bacteria</taxon>
        <taxon>Pseudomonadati</taxon>
        <taxon>Pseudomonadota</taxon>
        <taxon>Alphaproteobacteria</taxon>
        <taxon>Rhodospirillales</taxon>
        <taxon>Dongiaceae</taxon>
        <taxon>Dongia</taxon>
    </lineage>
</organism>
<dbReference type="PANTHER" id="PTHR44051">
    <property type="entry name" value="GLUTATHIONE S-TRANSFERASE-RELATED"/>
    <property type="match status" value="1"/>
</dbReference>
<dbReference type="Gene3D" id="3.40.30.10">
    <property type="entry name" value="Glutaredoxin"/>
    <property type="match status" value="1"/>
</dbReference>
<dbReference type="Gene3D" id="1.20.1050.10">
    <property type="match status" value="1"/>
</dbReference>
<evidence type="ECO:0000259" key="1">
    <source>
        <dbReference type="PROSITE" id="PS50404"/>
    </source>
</evidence>
<dbReference type="SFLD" id="SFLDG01151">
    <property type="entry name" value="Main.2:_Nu-like"/>
    <property type="match status" value="1"/>
</dbReference>
<dbReference type="SFLD" id="SFLDS00019">
    <property type="entry name" value="Glutathione_Transferase_(cytos"/>
    <property type="match status" value="1"/>
</dbReference>
<sequence length="201" mass="22844">MHRLYDSAISGNAYKVRLLLHHLGIPFERIEMNVDDGSTRKPAFLKINPNGKVPALQFPDGRVLFESNAIIFYLAQGTKYWPSDRWDQGQAIQWMNFEQYSHEPTIAVVRHWIAHLGKTPQNEPLLPAKIAAGERALGVMEGHLKNHRWFAGDAYSIADIALYAYTHVAEEGGAFDLKRYPAIQDWLKRVAAQERHIAITA</sequence>
<protein>
    <submittedName>
        <fullName evidence="3">Glutathione S-transferase family protein</fullName>
    </submittedName>
</protein>
<dbReference type="SFLD" id="SFLDG00358">
    <property type="entry name" value="Main_(cytGST)"/>
    <property type="match status" value="1"/>
</dbReference>
<accession>A0ABU0YL31</accession>
<dbReference type="CDD" id="cd03056">
    <property type="entry name" value="GST_N_4"/>
    <property type="match status" value="1"/>
</dbReference>
<dbReference type="InterPro" id="IPR004045">
    <property type="entry name" value="Glutathione_S-Trfase_N"/>
</dbReference>
<evidence type="ECO:0000313" key="3">
    <source>
        <dbReference type="EMBL" id="MDQ7248431.1"/>
    </source>
</evidence>
<dbReference type="PROSITE" id="PS50404">
    <property type="entry name" value="GST_NTER"/>
    <property type="match status" value="1"/>
</dbReference>
<dbReference type="InterPro" id="IPR040079">
    <property type="entry name" value="Glutathione_S-Trfase"/>
</dbReference>
<dbReference type="Pfam" id="PF00043">
    <property type="entry name" value="GST_C"/>
    <property type="match status" value="1"/>
</dbReference>
<dbReference type="PANTHER" id="PTHR44051:SF2">
    <property type="entry name" value="HYPOTHETICAL GLUTATHIONE S-TRANSFERASE LIKE PROTEIN"/>
    <property type="match status" value="1"/>
</dbReference>